<dbReference type="InterPro" id="IPR018392">
    <property type="entry name" value="LysM"/>
</dbReference>
<accession>A0A7W0BW86</accession>
<evidence type="ECO:0000313" key="3">
    <source>
        <dbReference type="EMBL" id="MBA2870971.1"/>
    </source>
</evidence>
<keyword evidence="4" id="KW-1185">Reference proteome</keyword>
<keyword evidence="1" id="KW-0812">Transmembrane</keyword>
<dbReference type="RefSeq" id="WP_181536848.1">
    <property type="nucleotide sequence ID" value="NZ_JACDUU010000002.1"/>
</dbReference>
<evidence type="ECO:0000256" key="1">
    <source>
        <dbReference type="SAM" id="Phobius"/>
    </source>
</evidence>
<dbReference type="PROSITE" id="PS51782">
    <property type="entry name" value="LYSM"/>
    <property type="match status" value="1"/>
</dbReference>
<proteinExistence type="predicted"/>
<feature type="domain" description="LysM" evidence="2">
    <location>
        <begin position="35"/>
        <end position="86"/>
    </location>
</feature>
<feature type="transmembrane region" description="Helical" evidence="1">
    <location>
        <begin position="6"/>
        <end position="25"/>
    </location>
</feature>
<dbReference type="GO" id="GO:0051301">
    <property type="term" value="P:cell division"/>
    <property type="evidence" value="ECO:0007669"/>
    <property type="project" value="UniProtKB-KW"/>
</dbReference>
<sequence length="101" mass="11521">MKQKLVHYVTFSILSLLLIGSFLYATKPINKEDYIEITVSAGDTLWELAEKYSGSHNLSTHEFIEWVIDVNRLTNEQIIAGEKIVIPVLKSEREELVASNQ</sequence>
<keyword evidence="3" id="KW-0132">Cell division</keyword>
<dbReference type="AlphaFoldDB" id="A0A7W0BW86"/>
<keyword evidence="1" id="KW-0472">Membrane</keyword>
<dbReference type="NCBIfam" id="NF010723">
    <property type="entry name" value="PRK14125.1"/>
    <property type="match status" value="1"/>
</dbReference>
<protein>
    <submittedName>
        <fullName evidence="3">Cell division protein YceG involved in septum cleavage</fullName>
    </submittedName>
</protein>
<dbReference type="EMBL" id="JACDUU010000002">
    <property type="protein sequence ID" value="MBA2870971.1"/>
    <property type="molecule type" value="Genomic_DNA"/>
</dbReference>
<name>A0A7W0BW86_9BACL</name>
<dbReference type="SUPFAM" id="SSF54106">
    <property type="entry name" value="LysM domain"/>
    <property type="match status" value="1"/>
</dbReference>
<evidence type="ECO:0000259" key="2">
    <source>
        <dbReference type="PROSITE" id="PS51782"/>
    </source>
</evidence>
<dbReference type="Gene3D" id="3.10.350.10">
    <property type="entry name" value="LysM domain"/>
    <property type="match status" value="1"/>
</dbReference>
<dbReference type="Pfam" id="PF01476">
    <property type="entry name" value="LysM"/>
    <property type="match status" value="1"/>
</dbReference>
<dbReference type="Proteomes" id="UP000580891">
    <property type="component" value="Unassembled WGS sequence"/>
</dbReference>
<evidence type="ECO:0000313" key="4">
    <source>
        <dbReference type="Proteomes" id="UP000580891"/>
    </source>
</evidence>
<keyword evidence="3" id="KW-0131">Cell cycle</keyword>
<comment type="caution">
    <text evidence="3">The sequence shown here is derived from an EMBL/GenBank/DDBJ whole genome shotgun (WGS) entry which is preliminary data.</text>
</comment>
<keyword evidence="1" id="KW-1133">Transmembrane helix</keyword>
<dbReference type="CDD" id="cd00118">
    <property type="entry name" value="LysM"/>
    <property type="match status" value="1"/>
</dbReference>
<dbReference type="InterPro" id="IPR036779">
    <property type="entry name" value="LysM_dom_sf"/>
</dbReference>
<reference evidence="3 4" key="1">
    <citation type="submission" date="2020-07" db="EMBL/GenBank/DDBJ databases">
        <title>Genomic Encyclopedia of Type Strains, Phase IV (KMG-IV): sequencing the most valuable type-strain genomes for metagenomic binning, comparative biology and taxonomic classification.</title>
        <authorList>
            <person name="Goeker M."/>
        </authorList>
    </citation>
    <scope>NUCLEOTIDE SEQUENCE [LARGE SCALE GENOMIC DNA]</scope>
    <source>
        <strain evidence="3 4">DSM 25220</strain>
    </source>
</reference>
<gene>
    <name evidence="3" type="ORF">HNQ85_001241</name>
</gene>
<organism evidence="3 4">
    <name type="scientific">[Anoxybacillus] calidus</name>
    <dbReference type="NCBI Taxonomy" id="575178"/>
    <lineage>
        <taxon>Bacteria</taxon>
        <taxon>Bacillati</taxon>
        <taxon>Bacillota</taxon>
        <taxon>Bacilli</taxon>
        <taxon>Bacillales</taxon>
        <taxon>Anoxybacillaceae</taxon>
        <taxon>Paranoxybacillus</taxon>
    </lineage>
</organism>